<dbReference type="GO" id="GO:0004519">
    <property type="term" value="F:endonuclease activity"/>
    <property type="evidence" value="ECO:0007669"/>
    <property type="project" value="UniProtKB-KW"/>
</dbReference>
<feature type="region of interest" description="Disordered" evidence="5">
    <location>
        <begin position="487"/>
        <end position="522"/>
    </location>
</feature>
<comment type="caution">
    <text evidence="8">The sequence shown here is derived from an EMBL/GenBank/DDBJ whole genome shotgun (WGS) entry which is preliminary data.</text>
</comment>
<dbReference type="Pfam" id="PF01385">
    <property type="entry name" value="OrfB_IS605"/>
    <property type="match status" value="1"/>
</dbReference>
<proteinExistence type="inferred from homology"/>
<evidence type="ECO:0000256" key="5">
    <source>
        <dbReference type="SAM" id="MobiDB-lite"/>
    </source>
</evidence>
<organism evidence="8 9">
    <name type="scientific">Floridaenema evergladense BLCC-F167</name>
    <dbReference type="NCBI Taxonomy" id="3153639"/>
    <lineage>
        <taxon>Bacteria</taxon>
        <taxon>Bacillati</taxon>
        <taxon>Cyanobacteriota</taxon>
        <taxon>Cyanophyceae</taxon>
        <taxon>Oscillatoriophycideae</taxon>
        <taxon>Aerosakkonematales</taxon>
        <taxon>Aerosakkonemataceae</taxon>
        <taxon>Floridanema</taxon>
        <taxon>Floridanema evergladense</taxon>
    </lineage>
</organism>
<dbReference type="Pfam" id="PF07282">
    <property type="entry name" value="Cas12f1-like_TNB"/>
    <property type="match status" value="1"/>
</dbReference>
<sequence>MKTLEFKLSFTAAQQQRVDDWLLIQKWIWNRGLGLIEEFGLWNVWNKHDKKYYQASPACYHDPETKQMIYGKPMDWKLAEGLVENRKKQMVHPIRVASGQPMLTEISYFSLLNLFAQKWHKDRVISYGDRSVKFDDCPSKFVAGAVETLANAYKAFLEGVRKFPKFKRAKDSCDTLINNNSKDVKIKGDKINIPKLGWVTVKGLSQRWPENLPFCPLKICRKGSGYYLQLTGEIPEKTKTPKFAKPIKSVGLDPGNNFVYSDDAGHQVTPPEYFKKSAGKLARLQRKMARQFKANSHEYQVKVFGKNITVRRPNADWQRKNYKKVTQKVKKLHEKISRQRRAFNHFHSTKLVNCYDQIFLENFQTKNLGEQNKSVEAGETINKCGETVKVYKQNGRKRKRGMIKKMRDNATGQLWAMIEQKAKDKSKIAFRVSAHYTSQTCPNCGNIKPKKLSERIHSCKVCGYEAPRDVAAAQVIKKRGLEMLARNGGCTEENGKKKRQKAGKSKDATTLNNEGIRASSTA</sequence>
<evidence type="ECO:0000313" key="9">
    <source>
        <dbReference type="Proteomes" id="UP001576780"/>
    </source>
</evidence>
<keyword evidence="2" id="KW-0815">Transposition</keyword>
<keyword evidence="4" id="KW-0233">DNA recombination</keyword>
<evidence type="ECO:0000256" key="1">
    <source>
        <dbReference type="ARBA" id="ARBA00008761"/>
    </source>
</evidence>
<evidence type="ECO:0000256" key="2">
    <source>
        <dbReference type="ARBA" id="ARBA00022578"/>
    </source>
</evidence>
<dbReference type="NCBIfam" id="NF040570">
    <property type="entry name" value="guided_TnpB"/>
    <property type="match status" value="1"/>
</dbReference>
<reference evidence="8 9" key="1">
    <citation type="submission" date="2024-09" db="EMBL/GenBank/DDBJ databases">
        <title>Floridaenema gen nov. (Aerosakkonemataceae, Aerosakkonematales ord. nov., Cyanobacteria) from benthic tropical and subtropical fresh waters, with the description of four new species.</title>
        <authorList>
            <person name="Moretto J.A."/>
            <person name="Berthold D.E."/>
            <person name="Lefler F.W."/>
            <person name="Huang I.-S."/>
            <person name="Laughinghouse H. IV."/>
        </authorList>
    </citation>
    <scope>NUCLEOTIDE SEQUENCE [LARGE SCALE GENOMIC DNA]</scope>
    <source>
        <strain evidence="8 9">BLCC-F167</strain>
    </source>
</reference>
<keyword evidence="8" id="KW-0255">Endonuclease</keyword>
<feature type="domain" description="Probable transposase IS891/IS1136/IS1341" evidence="6">
    <location>
        <begin position="239"/>
        <end position="368"/>
    </location>
</feature>
<dbReference type="InterPro" id="IPR010095">
    <property type="entry name" value="Cas12f1-like_TNB"/>
</dbReference>
<keyword evidence="3" id="KW-0238">DNA-binding</keyword>
<evidence type="ECO:0000259" key="7">
    <source>
        <dbReference type="Pfam" id="PF07282"/>
    </source>
</evidence>
<feature type="domain" description="Cas12f1-like TNB" evidence="7">
    <location>
        <begin position="412"/>
        <end position="476"/>
    </location>
</feature>
<dbReference type="Proteomes" id="UP001576780">
    <property type="component" value="Unassembled WGS sequence"/>
</dbReference>
<feature type="compositionally biased region" description="Polar residues" evidence="5">
    <location>
        <begin position="508"/>
        <end position="522"/>
    </location>
</feature>
<keyword evidence="8" id="KW-0378">Hydrolase</keyword>
<evidence type="ECO:0000256" key="3">
    <source>
        <dbReference type="ARBA" id="ARBA00023125"/>
    </source>
</evidence>
<evidence type="ECO:0000256" key="4">
    <source>
        <dbReference type="ARBA" id="ARBA00023172"/>
    </source>
</evidence>
<comment type="similarity">
    <text evidence="1">In the C-terminal section; belongs to the transposase 35 family.</text>
</comment>
<dbReference type="InterPro" id="IPR001959">
    <property type="entry name" value="Transposase"/>
</dbReference>
<keyword evidence="8" id="KW-0540">Nuclease</keyword>
<accession>A0ABV4WD35</accession>
<gene>
    <name evidence="8" type="ORF">ACE1CA_00490</name>
</gene>
<dbReference type="EMBL" id="JBHFNT010000004">
    <property type="protein sequence ID" value="MFB2832989.1"/>
    <property type="molecule type" value="Genomic_DNA"/>
</dbReference>
<dbReference type="RefSeq" id="WP_413275464.1">
    <property type="nucleotide sequence ID" value="NZ_JBHFNT010000004.1"/>
</dbReference>
<keyword evidence="9" id="KW-1185">Reference proteome</keyword>
<protein>
    <submittedName>
        <fullName evidence="8">RNA-guided endonuclease TnpB family protein</fullName>
    </submittedName>
</protein>
<name>A0ABV4WD35_9CYAN</name>
<evidence type="ECO:0000259" key="6">
    <source>
        <dbReference type="Pfam" id="PF01385"/>
    </source>
</evidence>
<evidence type="ECO:0000313" key="8">
    <source>
        <dbReference type="EMBL" id="MFB2832989.1"/>
    </source>
</evidence>